<dbReference type="Proteomes" id="UP000295537">
    <property type="component" value="Unassembled WGS sequence"/>
</dbReference>
<gene>
    <name evidence="2" type="ORF">EV693_11431</name>
</gene>
<keyword evidence="1" id="KW-0732">Signal</keyword>
<dbReference type="AlphaFoldDB" id="A0A4R2N5H8"/>
<evidence type="ECO:0000313" key="3">
    <source>
        <dbReference type="Proteomes" id="UP000295537"/>
    </source>
</evidence>
<proteinExistence type="predicted"/>
<protein>
    <recommendedName>
        <fullName evidence="4">Lipoprotein</fullName>
    </recommendedName>
</protein>
<dbReference type="OrthoDB" id="5677666at2"/>
<feature type="signal peptide" evidence="1">
    <location>
        <begin position="1"/>
        <end position="16"/>
    </location>
</feature>
<dbReference type="PROSITE" id="PS51257">
    <property type="entry name" value="PROKAR_LIPOPROTEIN"/>
    <property type="match status" value="1"/>
</dbReference>
<evidence type="ECO:0000313" key="2">
    <source>
        <dbReference type="EMBL" id="TCP16114.1"/>
    </source>
</evidence>
<name>A0A4R2N5H8_9PAST</name>
<evidence type="ECO:0000256" key="1">
    <source>
        <dbReference type="SAM" id="SignalP"/>
    </source>
</evidence>
<keyword evidence="3" id="KW-1185">Reference proteome</keyword>
<reference evidence="2 3" key="1">
    <citation type="submission" date="2019-03" db="EMBL/GenBank/DDBJ databases">
        <title>Genomic Encyclopedia of Type Strains, Phase IV (KMG-IV): sequencing the most valuable type-strain genomes for metagenomic binning, comparative biology and taxonomic classification.</title>
        <authorList>
            <person name="Goeker M."/>
        </authorList>
    </citation>
    <scope>NUCLEOTIDE SEQUENCE [LARGE SCALE GENOMIC DNA]</scope>
    <source>
        <strain evidence="2 3">DSM 16380</strain>
    </source>
</reference>
<accession>A0A4R2N5H8</accession>
<organism evidence="2 3">
    <name type="scientific">Nicoletella semolina</name>
    <dbReference type="NCBI Taxonomy" id="271160"/>
    <lineage>
        <taxon>Bacteria</taxon>
        <taxon>Pseudomonadati</taxon>
        <taxon>Pseudomonadota</taxon>
        <taxon>Gammaproteobacteria</taxon>
        <taxon>Pasteurellales</taxon>
        <taxon>Pasteurellaceae</taxon>
        <taxon>Nicoletella</taxon>
    </lineage>
</organism>
<sequence length="169" mass="18163">MKLIKFLPTFAAAVLAACSSDQSVLEQAAQATKTAANQVTQVADMVTGQGAVQVEKLTNRSKSVVYSCQNHKTVTASYAFQDDQVKAVNLVVGKGKKAVTIPALTRDEANQDFTSFTSNEYVWNVENGFTFDNATSKVGGMLTKKGKDSDEILAKLCDINTSATKKLNK</sequence>
<dbReference type="EMBL" id="SLXJ01000014">
    <property type="protein sequence ID" value="TCP16114.1"/>
    <property type="molecule type" value="Genomic_DNA"/>
</dbReference>
<feature type="chain" id="PRO_5020823257" description="Lipoprotein" evidence="1">
    <location>
        <begin position="17"/>
        <end position="169"/>
    </location>
</feature>
<comment type="caution">
    <text evidence="2">The sequence shown here is derived from an EMBL/GenBank/DDBJ whole genome shotgun (WGS) entry which is preliminary data.</text>
</comment>
<evidence type="ECO:0008006" key="4">
    <source>
        <dbReference type="Google" id="ProtNLM"/>
    </source>
</evidence>
<dbReference type="RefSeq" id="WP_132501910.1">
    <property type="nucleotide sequence ID" value="NZ_LVXA01000001.1"/>
</dbReference>